<dbReference type="Gene3D" id="1.20.1250.20">
    <property type="entry name" value="MFS general substrate transporter like domains"/>
    <property type="match status" value="1"/>
</dbReference>
<evidence type="ECO:0000259" key="8">
    <source>
        <dbReference type="PROSITE" id="PS50850"/>
    </source>
</evidence>
<dbReference type="GO" id="GO:0005351">
    <property type="term" value="F:carbohydrate:proton symporter activity"/>
    <property type="evidence" value="ECO:0007669"/>
    <property type="project" value="TreeGrafter"/>
</dbReference>
<proteinExistence type="inferred from homology"/>
<dbReference type="PROSITE" id="PS50850">
    <property type="entry name" value="MFS"/>
    <property type="match status" value="1"/>
</dbReference>
<evidence type="ECO:0000256" key="6">
    <source>
        <dbReference type="SAM" id="MobiDB-lite"/>
    </source>
</evidence>
<feature type="transmembrane region" description="Helical" evidence="7">
    <location>
        <begin position="12"/>
        <end position="28"/>
    </location>
</feature>
<feature type="domain" description="Major facilitator superfamily (MFS) profile" evidence="8">
    <location>
        <begin position="15"/>
        <end position="462"/>
    </location>
</feature>
<feature type="transmembrane region" description="Helical" evidence="7">
    <location>
        <begin position="338"/>
        <end position="360"/>
    </location>
</feature>
<dbReference type="GO" id="GO:0016020">
    <property type="term" value="C:membrane"/>
    <property type="evidence" value="ECO:0007669"/>
    <property type="project" value="UniProtKB-SubCell"/>
</dbReference>
<keyword evidence="4 7" id="KW-1133">Transmembrane helix</keyword>
<feature type="region of interest" description="Disordered" evidence="6">
    <location>
        <begin position="491"/>
        <end position="515"/>
    </location>
</feature>
<evidence type="ECO:0000256" key="5">
    <source>
        <dbReference type="ARBA" id="ARBA00023136"/>
    </source>
</evidence>
<evidence type="ECO:0000256" key="7">
    <source>
        <dbReference type="SAM" id="Phobius"/>
    </source>
</evidence>
<evidence type="ECO:0000256" key="1">
    <source>
        <dbReference type="ARBA" id="ARBA00004141"/>
    </source>
</evidence>
<dbReference type="InterPro" id="IPR050360">
    <property type="entry name" value="MFS_Sugar_Transporters"/>
</dbReference>
<evidence type="ECO:0000256" key="2">
    <source>
        <dbReference type="ARBA" id="ARBA00010992"/>
    </source>
</evidence>
<protein>
    <recommendedName>
        <fullName evidence="8">Major facilitator superfamily (MFS) profile domain-containing protein</fullName>
    </recommendedName>
</protein>
<comment type="caution">
    <text evidence="9">The sequence shown here is derived from an EMBL/GenBank/DDBJ whole genome shotgun (WGS) entry which is preliminary data.</text>
</comment>
<feature type="transmembrane region" description="Helical" evidence="7">
    <location>
        <begin position="439"/>
        <end position="458"/>
    </location>
</feature>
<feature type="transmembrane region" description="Helical" evidence="7">
    <location>
        <begin position="157"/>
        <end position="177"/>
    </location>
</feature>
<evidence type="ECO:0000256" key="4">
    <source>
        <dbReference type="ARBA" id="ARBA00022989"/>
    </source>
</evidence>
<feature type="transmembrane region" description="Helical" evidence="7">
    <location>
        <begin position="184"/>
        <end position="206"/>
    </location>
</feature>
<dbReference type="PANTHER" id="PTHR48022">
    <property type="entry name" value="PLASTIDIC GLUCOSE TRANSPORTER 4"/>
    <property type="match status" value="1"/>
</dbReference>
<evidence type="ECO:0000256" key="3">
    <source>
        <dbReference type="ARBA" id="ARBA00022692"/>
    </source>
</evidence>
<dbReference type="InterPro" id="IPR020846">
    <property type="entry name" value="MFS_dom"/>
</dbReference>
<accession>A0A3M2S222</accession>
<dbReference type="OrthoDB" id="6612291at2759"/>
<feature type="transmembrane region" description="Helical" evidence="7">
    <location>
        <begin position="372"/>
        <end position="393"/>
    </location>
</feature>
<gene>
    <name evidence="9" type="ORF">CDV36_008794</name>
</gene>
<organism evidence="9 10">
    <name type="scientific">Fusarium kuroshium</name>
    <dbReference type="NCBI Taxonomy" id="2010991"/>
    <lineage>
        <taxon>Eukaryota</taxon>
        <taxon>Fungi</taxon>
        <taxon>Dikarya</taxon>
        <taxon>Ascomycota</taxon>
        <taxon>Pezizomycotina</taxon>
        <taxon>Sordariomycetes</taxon>
        <taxon>Hypocreomycetidae</taxon>
        <taxon>Hypocreales</taxon>
        <taxon>Nectriaceae</taxon>
        <taxon>Fusarium</taxon>
        <taxon>Fusarium solani species complex</taxon>
    </lineage>
</organism>
<dbReference type="PANTHER" id="PTHR48022:SF17">
    <property type="entry name" value="HEXOSE TRANSPORTER"/>
    <property type="match status" value="1"/>
</dbReference>
<feature type="transmembrane region" description="Helical" evidence="7">
    <location>
        <begin position="121"/>
        <end position="142"/>
    </location>
</feature>
<dbReference type="EMBL" id="NKUJ01000163">
    <property type="protein sequence ID" value="RMJ11586.1"/>
    <property type="molecule type" value="Genomic_DNA"/>
</dbReference>
<dbReference type="Proteomes" id="UP000277212">
    <property type="component" value="Unassembled WGS sequence"/>
</dbReference>
<comment type="similarity">
    <text evidence="2">Belongs to the major facilitator superfamily. Sugar transporter (TC 2.A.1.1) family.</text>
</comment>
<feature type="transmembrane region" description="Helical" evidence="7">
    <location>
        <begin position="308"/>
        <end position="326"/>
    </location>
</feature>
<comment type="subcellular location">
    <subcellularLocation>
        <location evidence="1">Membrane</location>
        <topology evidence="1">Multi-pass membrane protein</topology>
    </subcellularLocation>
</comment>
<sequence>MFEYLKDTTGTGLGCMLLVSVGAFLFGFDNGWWGTIQGADAFNRAYGSCQGIHNCSLSTSQKAAGSSVQSGGIMVGSLLAVYVNKNLGRRWSLVITGLISIIGVTLEITSTIGDPRFSQFVAGKTVASVAMGLCANIVPIYLSETSAAAARGFSINMYQNVQIIGYCLAAGIVYASAKRDDAASYLIPIGIQFFAPTAMVLLSPLLPESPRWLVWNKRRDDAVRSAQRLFGTPSNGFDAEKYIRELEVAFEHERNNLQAEAWADIFQGTDFRRLLIAVGIQCWMQAQGSGYIINYMVSFLRDSGTSDVFPYIMGLNFVYYGGILTGHVFPDKYGRRPVIVLSTIANAIFMLAIASVNTAVSPATSKSGATSVAFLFLWQLSSGVMSPLIWIICTEAAPTRNRERVLSVALFVSFGVSLMITSISPYLQDKGHGNLGARIGFIWGAASVLTAIWSFVMVPETKGLSLEQIDFLYEQNTAAAKFGKYKFPNSGLSSNEKDHDEEIVETIEPASSKKE</sequence>
<dbReference type="Pfam" id="PF00083">
    <property type="entry name" value="Sugar_tr"/>
    <property type="match status" value="1"/>
</dbReference>
<feature type="transmembrane region" description="Helical" evidence="7">
    <location>
        <begin position="91"/>
        <end position="109"/>
    </location>
</feature>
<dbReference type="InterPro" id="IPR005828">
    <property type="entry name" value="MFS_sugar_transport-like"/>
</dbReference>
<evidence type="ECO:0000313" key="10">
    <source>
        <dbReference type="Proteomes" id="UP000277212"/>
    </source>
</evidence>
<evidence type="ECO:0000313" key="9">
    <source>
        <dbReference type="EMBL" id="RMJ11586.1"/>
    </source>
</evidence>
<dbReference type="AlphaFoldDB" id="A0A3M2S222"/>
<dbReference type="SUPFAM" id="SSF103473">
    <property type="entry name" value="MFS general substrate transporter"/>
    <property type="match status" value="1"/>
</dbReference>
<keyword evidence="5 7" id="KW-0472">Membrane</keyword>
<dbReference type="InterPro" id="IPR036259">
    <property type="entry name" value="MFS_trans_sf"/>
</dbReference>
<keyword evidence="10" id="KW-1185">Reference proteome</keyword>
<reference evidence="9 10" key="1">
    <citation type="submission" date="2017-06" db="EMBL/GenBank/DDBJ databases">
        <title>Comparative genomic analysis of Ambrosia Fusariam Clade fungi.</title>
        <authorList>
            <person name="Stajich J.E."/>
            <person name="Carrillo J."/>
            <person name="Kijimoto T."/>
            <person name="Eskalen A."/>
            <person name="O'Donnell K."/>
            <person name="Kasson M."/>
        </authorList>
    </citation>
    <scope>NUCLEOTIDE SEQUENCE [LARGE SCALE GENOMIC DNA]</scope>
    <source>
        <strain evidence="9">UCR3666</strain>
    </source>
</reference>
<feature type="transmembrane region" description="Helical" evidence="7">
    <location>
        <begin position="405"/>
        <end position="427"/>
    </location>
</feature>
<keyword evidence="3 7" id="KW-0812">Transmembrane</keyword>
<name>A0A3M2S222_9HYPO</name>